<dbReference type="GeneID" id="111253423"/>
<sequence length="651" mass="73388">MREARLGHTTPSRAFSTSPLTGALSRSGNSTLPKFLLCGCDRWQHHAYETSNDWESGDVARGHTMIAPARSVCGRSPCDVGEEMPQAAVRPRRYSSFRNAVAAIEPPFNRPLQTATGQAHRIEELLRHPNIELNAAAAIKDRTFERFLQKHISVITYQNIRYEGKLWSIDTAKATIELQNVRNMGTEQRAASIKVQPANDSYRFIVFNVDLIKSFQPLTRVDGAADRNHNLLSSTSTPIKETSKMLESRYLSSPSGRAYALSKSDGSQGLYVATPTALVQKFADPPQSDDFCTRSADVNRPVTDNRAVCGRVGPQQPVQQQQQQPQPQQQEQQQANPRVIDSTSRFNKKARLKTKKYKSIDGDSASRSSNCSSHASTSNNRTNIYATCPDYKEQSSKPSNDSSARRGVVGQKAGKKKFIPINNAQRNEKGARHVSFVSSDPINENRHQNRRFTHIPQVPRCFMGGHGGRGNPYVGRHSNRSRQKNGSSSHTKVFTPLRRRRVGLRFKPGEFARPKTTVKFYEEFDFDKALEEFRELSLNESKSLPTQDSTEASQEATKHDSEPSCSEGDLPIECYNREKCFYDNLSRTSVLEGHLRRSRKEEIMINKETFGVSWVPSRRQYFSVHSAFLGNFSGRRFYGERQFGRRSSANH</sequence>
<dbReference type="InParanoid" id="A0A7M7KL21"/>
<dbReference type="InterPro" id="IPR025609">
    <property type="entry name" value="Lsm14-like_N"/>
</dbReference>
<evidence type="ECO:0000313" key="6">
    <source>
        <dbReference type="Proteomes" id="UP000594260"/>
    </source>
</evidence>
<feature type="compositionally biased region" description="Low complexity" evidence="2">
    <location>
        <begin position="314"/>
        <end position="334"/>
    </location>
</feature>
<organism evidence="5 6">
    <name type="scientific">Varroa destructor</name>
    <name type="common">Honeybee mite</name>
    <dbReference type="NCBI Taxonomy" id="109461"/>
    <lineage>
        <taxon>Eukaryota</taxon>
        <taxon>Metazoa</taxon>
        <taxon>Ecdysozoa</taxon>
        <taxon>Arthropoda</taxon>
        <taxon>Chelicerata</taxon>
        <taxon>Arachnida</taxon>
        <taxon>Acari</taxon>
        <taxon>Parasitiformes</taxon>
        <taxon>Mesostigmata</taxon>
        <taxon>Gamasina</taxon>
        <taxon>Dermanyssoidea</taxon>
        <taxon>Varroidae</taxon>
        <taxon>Varroa</taxon>
    </lineage>
</organism>
<dbReference type="SUPFAM" id="SSF50182">
    <property type="entry name" value="Sm-like ribonucleoproteins"/>
    <property type="match status" value="1"/>
</dbReference>
<feature type="domain" description="Lsm14-like N-terminal" evidence="4">
    <location>
        <begin position="144"/>
        <end position="243"/>
    </location>
</feature>
<dbReference type="SMART" id="SM01199">
    <property type="entry name" value="FDF"/>
    <property type="match status" value="1"/>
</dbReference>
<keyword evidence="6" id="KW-1185">Reference proteome</keyword>
<feature type="region of interest" description="Disordered" evidence="2">
    <location>
        <begin position="474"/>
        <end position="493"/>
    </location>
</feature>
<dbReference type="RefSeq" id="XP_022668498.1">
    <property type="nucleotide sequence ID" value="XM_022812763.1"/>
</dbReference>
<feature type="compositionally biased region" description="Basic residues" evidence="2">
    <location>
        <begin position="346"/>
        <end position="357"/>
    </location>
</feature>
<dbReference type="Gene3D" id="2.30.30.100">
    <property type="match status" value="1"/>
</dbReference>
<evidence type="ECO:0000313" key="5">
    <source>
        <dbReference type="EnsemblMetazoa" id="XP_022668498"/>
    </source>
</evidence>
<dbReference type="OrthoDB" id="21539at2759"/>
<feature type="compositionally biased region" description="Polar residues" evidence="2">
    <location>
        <begin position="539"/>
        <end position="555"/>
    </location>
</feature>
<accession>A0A7M7KL21</accession>
<evidence type="ECO:0000259" key="4">
    <source>
        <dbReference type="SMART" id="SM01271"/>
    </source>
</evidence>
<comment type="similarity">
    <text evidence="1">Belongs to the LSM14 family.</text>
</comment>
<feature type="domain" description="FDF" evidence="3">
    <location>
        <begin position="518"/>
        <end position="614"/>
    </location>
</feature>
<protein>
    <submittedName>
        <fullName evidence="5">Uncharacterized protein</fullName>
    </submittedName>
</protein>
<dbReference type="InterPro" id="IPR019050">
    <property type="entry name" value="FDF_dom"/>
</dbReference>
<dbReference type="KEGG" id="vde:111253423"/>
<dbReference type="PANTHER" id="PTHR13586">
    <property type="entry name" value="SCD6 PROTEIN-RELATED"/>
    <property type="match status" value="1"/>
</dbReference>
<evidence type="ECO:0000259" key="3">
    <source>
        <dbReference type="SMART" id="SM01199"/>
    </source>
</evidence>
<reference evidence="5" key="1">
    <citation type="submission" date="2021-01" db="UniProtKB">
        <authorList>
            <consortium name="EnsemblMetazoa"/>
        </authorList>
    </citation>
    <scope>IDENTIFICATION</scope>
</reference>
<feature type="compositionally biased region" description="Low complexity" evidence="2">
    <location>
        <begin position="365"/>
        <end position="380"/>
    </location>
</feature>
<dbReference type="SMART" id="SM01271">
    <property type="entry name" value="LSM14"/>
    <property type="match status" value="1"/>
</dbReference>
<feature type="region of interest" description="Disordered" evidence="2">
    <location>
        <begin position="539"/>
        <end position="567"/>
    </location>
</feature>
<dbReference type="Proteomes" id="UP000594260">
    <property type="component" value="Unplaced"/>
</dbReference>
<proteinExistence type="inferred from homology"/>
<dbReference type="Pfam" id="PF12701">
    <property type="entry name" value="LSM14"/>
    <property type="match status" value="1"/>
</dbReference>
<evidence type="ECO:0000256" key="2">
    <source>
        <dbReference type="SAM" id="MobiDB-lite"/>
    </source>
</evidence>
<feature type="compositionally biased region" description="Polar residues" evidence="2">
    <location>
        <begin position="9"/>
        <end position="25"/>
    </location>
</feature>
<feature type="region of interest" description="Disordered" evidence="2">
    <location>
        <begin position="1"/>
        <end position="25"/>
    </location>
</feature>
<evidence type="ECO:0000256" key="1">
    <source>
        <dbReference type="ARBA" id="ARBA00010415"/>
    </source>
</evidence>
<dbReference type="AlphaFoldDB" id="A0A7M7KL21"/>
<dbReference type="PANTHER" id="PTHR13586:SF26">
    <property type="entry name" value="CHROMOSOME UNDETERMINED SCAFFOLD_51, WHOLE GENOME SHOTGUN SEQUENCE"/>
    <property type="match status" value="1"/>
</dbReference>
<dbReference type="InterPro" id="IPR010920">
    <property type="entry name" value="LSM_dom_sf"/>
</dbReference>
<dbReference type="EnsemblMetazoa" id="XM_022812763">
    <property type="protein sequence ID" value="XP_022668498"/>
    <property type="gene ID" value="LOC111253423"/>
</dbReference>
<name>A0A7M7KL21_VARDE</name>
<feature type="region of interest" description="Disordered" evidence="2">
    <location>
        <begin position="306"/>
        <end position="416"/>
    </location>
</feature>